<evidence type="ECO:0000313" key="2">
    <source>
        <dbReference type="Proteomes" id="UP001227268"/>
    </source>
</evidence>
<sequence>MADLNQDSAGEVVPVTSLPADLYLPILDNIEDRSVLAKICLVDRLFLELAREKLYDFVWVRPYIRYYPLASGIITWEDCCVNALNNMVNLDSITWTRNKTLRSSMLEAIASSRNLTKLEINGNSKWAYEPVLLNNLERLQELRIILPDRKVAENLKTLLQLRTESSPSNKKGDTTTTSRRGLQVLELISQDSRWVNDLLMEDIAPYLGNLRVFKLWGCAHIGPRGYLQVIRSAQDGLEELGLEGVGWGDELDLSDEDLYLERESPLTIDVCLQRLQHLSVSERAFHRLTLADKSRQEQANVMEAIQNTFGRTRLSRHQRNINGEHAAEQPDASFDWNAVRRHSFYPRLGKHSFLPPTLSDIHISGNKDDGGGVLPGDTASHLVLSVAEIWKHHVTRFWLSNYLLTIKDLAVISEQLPMLDTLMLRMSESRKDPKGIAKHLARMPKLRVFHLQTSERRPEEEVYSMADLTALAEHCGENLAQIGWANRVYHVRRRKVLAEPTNTEVEPRRQRRRGWRECGKDWEQVTDVEERDKVYLEPWQAGTGSIPEIFQVWRA</sequence>
<organism evidence="1 2">
    <name type="scientific">Naganishia friedmannii</name>
    <dbReference type="NCBI Taxonomy" id="89922"/>
    <lineage>
        <taxon>Eukaryota</taxon>
        <taxon>Fungi</taxon>
        <taxon>Dikarya</taxon>
        <taxon>Basidiomycota</taxon>
        <taxon>Agaricomycotina</taxon>
        <taxon>Tremellomycetes</taxon>
        <taxon>Filobasidiales</taxon>
        <taxon>Filobasidiaceae</taxon>
        <taxon>Naganishia</taxon>
    </lineage>
</organism>
<accession>A0ACC2VUX0</accession>
<evidence type="ECO:0000313" key="1">
    <source>
        <dbReference type="EMBL" id="KAJ9103208.1"/>
    </source>
</evidence>
<reference evidence="1" key="1">
    <citation type="submission" date="2023-04" db="EMBL/GenBank/DDBJ databases">
        <title>Draft Genome sequencing of Naganishia species isolated from polar environments using Oxford Nanopore Technology.</title>
        <authorList>
            <person name="Leo P."/>
            <person name="Venkateswaran K."/>
        </authorList>
    </citation>
    <scope>NUCLEOTIDE SEQUENCE</scope>
    <source>
        <strain evidence="1">MNA-CCFEE 5423</strain>
    </source>
</reference>
<name>A0ACC2VUX0_9TREE</name>
<dbReference type="EMBL" id="JASBWT010000007">
    <property type="protein sequence ID" value="KAJ9103208.1"/>
    <property type="molecule type" value="Genomic_DNA"/>
</dbReference>
<dbReference type="Proteomes" id="UP001227268">
    <property type="component" value="Unassembled WGS sequence"/>
</dbReference>
<comment type="caution">
    <text evidence="1">The sequence shown here is derived from an EMBL/GenBank/DDBJ whole genome shotgun (WGS) entry which is preliminary data.</text>
</comment>
<gene>
    <name evidence="1" type="ORF">QFC21_002631</name>
</gene>
<proteinExistence type="predicted"/>
<protein>
    <submittedName>
        <fullName evidence="1">Uncharacterized protein</fullName>
    </submittedName>
</protein>
<keyword evidence="2" id="KW-1185">Reference proteome</keyword>